<dbReference type="InterPro" id="IPR033310">
    <property type="entry name" value="Mms4/EME1/EME2"/>
</dbReference>
<protein>
    <submittedName>
        <fullName evidence="14">Crossover junction endonuclease EME1</fullName>
    </submittedName>
</protein>
<keyword evidence="5 14" id="KW-0255">Endonuclease</keyword>
<comment type="cofactor">
    <cofactor evidence="1">
        <name>Mg(2+)</name>
        <dbReference type="ChEBI" id="CHEBI:18420"/>
    </cofactor>
</comment>
<reference evidence="14 15" key="1">
    <citation type="journal article" date="2015" name="Nat. Commun.">
        <title>Outbred genome sequencing and CRISPR/Cas9 gene editing in butterflies.</title>
        <authorList>
            <person name="Li X."/>
            <person name="Fan D."/>
            <person name="Zhang W."/>
            <person name="Liu G."/>
            <person name="Zhang L."/>
            <person name="Zhao L."/>
            <person name="Fang X."/>
            <person name="Chen L."/>
            <person name="Dong Y."/>
            <person name="Chen Y."/>
            <person name="Ding Y."/>
            <person name="Zhao R."/>
            <person name="Feng M."/>
            <person name="Zhu Y."/>
            <person name="Feng Y."/>
            <person name="Jiang X."/>
            <person name="Zhu D."/>
            <person name="Xiang H."/>
            <person name="Feng X."/>
            <person name="Li S."/>
            <person name="Wang J."/>
            <person name="Zhang G."/>
            <person name="Kronforst M.R."/>
            <person name="Wang W."/>
        </authorList>
    </citation>
    <scope>NUCLEOTIDE SEQUENCE [LARGE SCALE GENOMIC DNA]</scope>
    <source>
        <strain evidence="14">Ya'a_city_454_Px</strain>
        <tissue evidence="14">Whole body</tissue>
    </source>
</reference>
<evidence type="ECO:0000256" key="11">
    <source>
        <dbReference type="ARBA" id="ARBA00023242"/>
    </source>
</evidence>
<accession>A0A194Q040</accession>
<evidence type="ECO:0000256" key="12">
    <source>
        <dbReference type="ARBA" id="ARBA00023254"/>
    </source>
</evidence>
<dbReference type="GO" id="GO:0006302">
    <property type="term" value="P:double-strand break repair"/>
    <property type="evidence" value="ECO:0007669"/>
    <property type="project" value="TreeGrafter"/>
</dbReference>
<keyword evidence="8" id="KW-0460">Magnesium</keyword>
<evidence type="ECO:0000313" key="14">
    <source>
        <dbReference type="EMBL" id="KPI98947.1"/>
    </source>
</evidence>
<dbReference type="GO" id="GO:0031573">
    <property type="term" value="P:mitotic intra-S DNA damage checkpoint signaling"/>
    <property type="evidence" value="ECO:0007669"/>
    <property type="project" value="TreeGrafter"/>
</dbReference>
<keyword evidence="9" id="KW-0233">DNA recombination</keyword>
<organism evidence="14 15">
    <name type="scientific">Papilio xuthus</name>
    <name type="common">Asian swallowtail butterfly</name>
    <dbReference type="NCBI Taxonomy" id="66420"/>
    <lineage>
        <taxon>Eukaryota</taxon>
        <taxon>Metazoa</taxon>
        <taxon>Ecdysozoa</taxon>
        <taxon>Arthropoda</taxon>
        <taxon>Hexapoda</taxon>
        <taxon>Insecta</taxon>
        <taxon>Pterygota</taxon>
        <taxon>Neoptera</taxon>
        <taxon>Endopterygota</taxon>
        <taxon>Lepidoptera</taxon>
        <taxon>Glossata</taxon>
        <taxon>Ditrysia</taxon>
        <taxon>Papilionoidea</taxon>
        <taxon>Papilionidae</taxon>
        <taxon>Papilioninae</taxon>
        <taxon>Papilio</taxon>
    </lineage>
</organism>
<feature type="region of interest" description="Disordered" evidence="13">
    <location>
        <begin position="91"/>
        <end position="139"/>
    </location>
</feature>
<evidence type="ECO:0000256" key="9">
    <source>
        <dbReference type="ARBA" id="ARBA00023172"/>
    </source>
</evidence>
<keyword evidence="15" id="KW-1185">Reference proteome</keyword>
<dbReference type="Gene3D" id="3.40.50.10130">
    <property type="match status" value="1"/>
</dbReference>
<dbReference type="PANTHER" id="PTHR21077:SF5">
    <property type="entry name" value="CROSSOVER JUNCTION ENDONUCLEASE MMS4"/>
    <property type="match status" value="1"/>
</dbReference>
<dbReference type="GO" id="GO:0046872">
    <property type="term" value="F:metal ion binding"/>
    <property type="evidence" value="ECO:0007669"/>
    <property type="project" value="UniProtKB-KW"/>
</dbReference>
<dbReference type="GO" id="GO:0031297">
    <property type="term" value="P:replication fork processing"/>
    <property type="evidence" value="ECO:0007669"/>
    <property type="project" value="TreeGrafter"/>
</dbReference>
<dbReference type="AlphaFoldDB" id="A0A194Q040"/>
<dbReference type="GO" id="GO:0005634">
    <property type="term" value="C:nucleus"/>
    <property type="evidence" value="ECO:0007669"/>
    <property type="project" value="UniProtKB-SubCell"/>
</dbReference>
<keyword evidence="11" id="KW-0539">Nucleus</keyword>
<feature type="compositionally biased region" description="Basic and acidic residues" evidence="13">
    <location>
        <begin position="112"/>
        <end position="139"/>
    </location>
</feature>
<dbReference type="STRING" id="66420.A0A194Q040"/>
<dbReference type="PANTHER" id="PTHR21077">
    <property type="entry name" value="EME1 PROTEIN"/>
    <property type="match status" value="1"/>
</dbReference>
<evidence type="ECO:0000256" key="3">
    <source>
        <dbReference type="ARBA" id="ARBA00022722"/>
    </source>
</evidence>
<keyword evidence="12" id="KW-0469">Meiosis</keyword>
<dbReference type="Gene3D" id="1.10.150.670">
    <property type="entry name" value="Crossover junction endonuclease EME1, DNA-binding domain"/>
    <property type="match status" value="1"/>
</dbReference>
<evidence type="ECO:0000256" key="7">
    <source>
        <dbReference type="ARBA" id="ARBA00022801"/>
    </source>
</evidence>
<keyword evidence="3" id="KW-0540">Nuclease</keyword>
<sequence>MTNGWRLATDRTCGRCGAAAARALRRRRNLCDAWCGIIMDSRTLRSITNGYTNKNIDCIDDLCYDLYVSSHPEENHNDCLEDLPAVDMNLSYSGSTSNSGSEQSTRKNTRTNNDKAVEGSRNKKSDRESAKQKTAVEKAAKKQMQELNKIYKPGECMKYMQVEVHPSFLEKWYAGDIEREMSPSGAKIVTSLELFDPSLVLWKRSVPQTLVSKDGQLDMTPRHEVSDRGLYVMIAADAAQYICEHKLSKHIATVNEMANVKLTLVIFGEQEYFKTASKKRTNNQVMSEVDLEMAISDLLVSTGCDTVVLNQANELALLILQFTKAIAEAPYKQLKRACDEQADFYMRGDNKKCVSVDKDGNGLSCLWQQMLAVLPQSSLETSRALCAQYKTPLDLYETLKLPEGVKTVAELGVTRSAVPGSRARRIGPEFARKLHTLMTAEDGNMLIE</sequence>
<dbReference type="Pfam" id="PF21292">
    <property type="entry name" value="EME1-MUS81_C"/>
    <property type="match status" value="1"/>
</dbReference>
<evidence type="ECO:0000256" key="13">
    <source>
        <dbReference type="SAM" id="MobiDB-lite"/>
    </source>
</evidence>
<evidence type="ECO:0000256" key="1">
    <source>
        <dbReference type="ARBA" id="ARBA00001946"/>
    </source>
</evidence>
<evidence type="ECO:0000256" key="8">
    <source>
        <dbReference type="ARBA" id="ARBA00022842"/>
    </source>
</evidence>
<keyword evidence="10" id="KW-0234">DNA repair</keyword>
<dbReference type="EMBL" id="KQ459582">
    <property type="protein sequence ID" value="KPI98947.1"/>
    <property type="molecule type" value="Genomic_DNA"/>
</dbReference>
<comment type="subcellular location">
    <subcellularLocation>
        <location evidence="2">Nucleus</location>
    </subcellularLocation>
</comment>
<keyword evidence="4" id="KW-0479">Metal-binding</keyword>
<proteinExistence type="predicted"/>
<evidence type="ECO:0000256" key="4">
    <source>
        <dbReference type="ARBA" id="ARBA00022723"/>
    </source>
</evidence>
<dbReference type="GO" id="GO:0000712">
    <property type="term" value="P:resolution of meiotic recombination intermediates"/>
    <property type="evidence" value="ECO:0007669"/>
    <property type="project" value="TreeGrafter"/>
</dbReference>
<dbReference type="GO" id="GO:0048476">
    <property type="term" value="C:Holliday junction resolvase complex"/>
    <property type="evidence" value="ECO:0007669"/>
    <property type="project" value="InterPro"/>
</dbReference>
<evidence type="ECO:0000256" key="6">
    <source>
        <dbReference type="ARBA" id="ARBA00022763"/>
    </source>
</evidence>
<evidence type="ECO:0000256" key="5">
    <source>
        <dbReference type="ARBA" id="ARBA00022759"/>
    </source>
</evidence>
<feature type="compositionally biased region" description="Low complexity" evidence="13">
    <location>
        <begin position="91"/>
        <end position="103"/>
    </location>
</feature>
<keyword evidence="6" id="KW-0227">DNA damage</keyword>
<dbReference type="Proteomes" id="UP000053268">
    <property type="component" value="Unassembled WGS sequence"/>
</dbReference>
<name>A0A194Q040_PAPXU</name>
<evidence type="ECO:0000256" key="2">
    <source>
        <dbReference type="ARBA" id="ARBA00004123"/>
    </source>
</evidence>
<evidence type="ECO:0000256" key="10">
    <source>
        <dbReference type="ARBA" id="ARBA00023204"/>
    </source>
</evidence>
<gene>
    <name evidence="14" type="ORF">RR46_10265</name>
</gene>
<keyword evidence="7" id="KW-0378">Hydrolase</keyword>
<evidence type="ECO:0000313" key="15">
    <source>
        <dbReference type="Proteomes" id="UP000053268"/>
    </source>
</evidence>
<dbReference type="GO" id="GO:0008821">
    <property type="term" value="F:crossover junction DNA endonuclease activity"/>
    <property type="evidence" value="ECO:0007669"/>
    <property type="project" value="TreeGrafter"/>
</dbReference>
<dbReference type="InterPro" id="IPR042530">
    <property type="entry name" value="EME1/EME2_C"/>
</dbReference>